<feature type="domain" description="ABC transporter" evidence="10">
    <location>
        <begin position="21"/>
        <end position="255"/>
    </location>
</feature>
<dbReference type="RefSeq" id="WP_416344590.1">
    <property type="nucleotide sequence ID" value="NZ_JALQCY010000004.1"/>
</dbReference>
<evidence type="ECO:0000256" key="2">
    <source>
        <dbReference type="ARBA" id="ARBA00022448"/>
    </source>
</evidence>
<evidence type="ECO:0000256" key="9">
    <source>
        <dbReference type="ARBA" id="ARBA00049985"/>
    </source>
</evidence>
<dbReference type="PANTHER" id="PTHR42711">
    <property type="entry name" value="ABC TRANSPORTER ATP-BINDING PROTEIN"/>
    <property type="match status" value="1"/>
</dbReference>
<evidence type="ECO:0000259" key="10">
    <source>
        <dbReference type="PROSITE" id="PS50893"/>
    </source>
</evidence>
<dbReference type="PANTHER" id="PTHR42711:SF19">
    <property type="entry name" value="DOXORUBICIN RESISTANCE ATP-BINDING PROTEIN DRRA"/>
    <property type="match status" value="1"/>
</dbReference>
<dbReference type="SUPFAM" id="SSF52540">
    <property type="entry name" value="P-loop containing nucleoside triphosphate hydrolases"/>
    <property type="match status" value="1"/>
</dbReference>
<reference evidence="11 12" key="1">
    <citation type="submission" date="2022-02" db="EMBL/GenBank/DDBJ databases">
        <title>The car tank lid bacteriome: a reservoir of bacteria with potential in bioremediation of fuel.</title>
        <authorList>
            <person name="Vidal-Verdu A."/>
            <person name="Gomez-Martinez D."/>
            <person name="Latorre-Perez A."/>
            <person name="Pereto J."/>
            <person name="Porcar M."/>
        </authorList>
    </citation>
    <scope>NUCLEOTIDE SEQUENCE [LARGE SCALE GENOMIC DNA]</scope>
    <source>
        <strain evidence="11 12">4D.3</strain>
    </source>
</reference>
<dbReference type="PROSITE" id="PS50893">
    <property type="entry name" value="ABC_TRANSPORTER_2"/>
    <property type="match status" value="1"/>
</dbReference>
<proteinExistence type="inferred from homology"/>
<evidence type="ECO:0000313" key="11">
    <source>
        <dbReference type="EMBL" id="MCK9794727.1"/>
    </source>
</evidence>
<comment type="caution">
    <text evidence="11">The sequence shown here is derived from an EMBL/GenBank/DDBJ whole genome shotgun (WGS) entry which is preliminary data.</text>
</comment>
<dbReference type="NCBIfam" id="TIGR01188">
    <property type="entry name" value="drrA"/>
    <property type="match status" value="1"/>
</dbReference>
<dbReference type="GO" id="GO:0005524">
    <property type="term" value="F:ATP binding"/>
    <property type="evidence" value="ECO:0007669"/>
    <property type="project" value="UniProtKB-KW"/>
</dbReference>
<evidence type="ECO:0000256" key="5">
    <source>
        <dbReference type="ARBA" id="ARBA00022840"/>
    </source>
</evidence>
<keyword evidence="4" id="KW-0547">Nucleotide-binding</keyword>
<keyword evidence="12" id="KW-1185">Reference proteome</keyword>
<dbReference type="SMART" id="SM00382">
    <property type="entry name" value="AAA"/>
    <property type="match status" value="1"/>
</dbReference>
<evidence type="ECO:0000256" key="6">
    <source>
        <dbReference type="ARBA" id="ARBA00022967"/>
    </source>
</evidence>
<dbReference type="Gene3D" id="3.40.50.300">
    <property type="entry name" value="P-loop containing nucleotide triphosphate hydrolases"/>
    <property type="match status" value="1"/>
</dbReference>
<dbReference type="InterPro" id="IPR003593">
    <property type="entry name" value="AAA+_ATPase"/>
</dbReference>
<keyword evidence="7" id="KW-0472">Membrane</keyword>
<name>A0ABT0J5H0_9MICO</name>
<keyword evidence="8" id="KW-0046">Antibiotic resistance</keyword>
<comment type="subcellular location">
    <subcellularLocation>
        <location evidence="1">Cell membrane</location>
        <topology evidence="1">Peripheral membrane protein</topology>
        <orientation evidence="1">Cytoplasmic side</orientation>
    </subcellularLocation>
</comment>
<gene>
    <name evidence="11" type="ORF">M1843_13315</name>
</gene>
<dbReference type="InterPro" id="IPR005894">
    <property type="entry name" value="DrrA"/>
</dbReference>
<dbReference type="InterPro" id="IPR003439">
    <property type="entry name" value="ABC_transporter-like_ATP-bd"/>
</dbReference>
<evidence type="ECO:0000256" key="4">
    <source>
        <dbReference type="ARBA" id="ARBA00022741"/>
    </source>
</evidence>
<evidence type="ECO:0000256" key="1">
    <source>
        <dbReference type="ARBA" id="ARBA00004413"/>
    </source>
</evidence>
<evidence type="ECO:0000256" key="8">
    <source>
        <dbReference type="ARBA" id="ARBA00023251"/>
    </source>
</evidence>
<protein>
    <submittedName>
        <fullName evidence="11">ATP-binding cassette domain-containing protein</fullName>
    </submittedName>
</protein>
<keyword evidence="2" id="KW-0813">Transport</keyword>
<organism evidence="11 12">
    <name type="scientific">Isoptericola peretonis</name>
    <dbReference type="NCBI Taxonomy" id="2918523"/>
    <lineage>
        <taxon>Bacteria</taxon>
        <taxon>Bacillati</taxon>
        <taxon>Actinomycetota</taxon>
        <taxon>Actinomycetes</taxon>
        <taxon>Micrococcales</taxon>
        <taxon>Promicromonosporaceae</taxon>
        <taxon>Isoptericola</taxon>
    </lineage>
</organism>
<dbReference type="InterPro" id="IPR050763">
    <property type="entry name" value="ABC_transporter_ATP-binding"/>
</dbReference>
<dbReference type="InterPro" id="IPR017871">
    <property type="entry name" value="ABC_transporter-like_CS"/>
</dbReference>
<dbReference type="PROSITE" id="PS00211">
    <property type="entry name" value="ABC_TRANSPORTER_1"/>
    <property type="match status" value="1"/>
</dbReference>
<dbReference type="Proteomes" id="UP001651050">
    <property type="component" value="Unassembled WGS sequence"/>
</dbReference>
<accession>A0ABT0J5H0</accession>
<keyword evidence="3" id="KW-1003">Cell membrane</keyword>
<keyword evidence="5 11" id="KW-0067">ATP-binding</keyword>
<dbReference type="InterPro" id="IPR027417">
    <property type="entry name" value="P-loop_NTPase"/>
</dbReference>
<comment type="similarity">
    <text evidence="9">Belongs to the ABC transporter superfamily. Drug exporter-1 (DrugE1) (TC 3.A.1.105) family.</text>
</comment>
<keyword evidence="6" id="KW-1278">Translocase</keyword>
<dbReference type="EMBL" id="JALQCY010000004">
    <property type="protein sequence ID" value="MCK9794727.1"/>
    <property type="molecule type" value="Genomic_DNA"/>
</dbReference>
<evidence type="ECO:0000256" key="3">
    <source>
        <dbReference type="ARBA" id="ARBA00022475"/>
    </source>
</evidence>
<evidence type="ECO:0000313" key="12">
    <source>
        <dbReference type="Proteomes" id="UP001651050"/>
    </source>
</evidence>
<sequence>MSDPPAHRLPDAVPPRDGLAVDAHGLVKHFTTRKQVTKAVDGVDLQIPTGSVFGLLGPNGAGKTTVVRMLATLLRPDAGTARVLGHDVVNDADAVRSAVGLTGQYASVDEDLTGTENLLMLARLYGFRGASARHRVEGLLDAFSLSDAGARQVKTYSGGMRRRIDLAASLVLAPRVLFLDEPTTGLDPRSRNQVWDIVRVLVADGATVLLTTQYLEEADQLADRIAVIDHGKVIAEGTSTELKQSVGQGAVSMRLADASQRPAAASVVEKVIGSEPALATDPYALSARVPEDGADAVARLLPALGEAGIAVPEFTLGQPSLDEVFLTITGKPLPAEDDAEARPVDAQEVS</sequence>
<evidence type="ECO:0000256" key="7">
    <source>
        <dbReference type="ARBA" id="ARBA00023136"/>
    </source>
</evidence>
<dbReference type="Pfam" id="PF00005">
    <property type="entry name" value="ABC_tran"/>
    <property type="match status" value="1"/>
</dbReference>